<dbReference type="NCBIfam" id="TIGR00007">
    <property type="entry name" value="1-(5-phosphoribosyl)-5-[(5-phosphoribosylamino)methylideneamino]imidazole-4-carboxamide isomerase"/>
    <property type="match status" value="1"/>
</dbReference>
<dbReference type="FunFam" id="3.20.20.70:FF:000009">
    <property type="entry name" value="1-(5-phosphoribosyl)-5-[(5-phosphoribosylamino)methylideneamino] imidazole-4-carboxamide isomerase"/>
    <property type="match status" value="1"/>
</dbReference>
<name>A0A0R1HXP8_9LACO</name>
<dbReference type="Proteomes" id="UP000050911">
    <property type="component" value="Unassembled WGS sequence"/>
</dbReference>
<keyword evidence="9 12" id="KW-0368">Histidine biosynthesis</keyword>
<evidence type="ECO:0000256" key="7">
    <source>
        <dbReference type="ARBA" id="ARBA00022490"/>
    </source>
</evidence>
<dbReference type="SUPFAM" id="SSF51366">
    <property type="entry name" value="Ribulose-phoshate binding barrel"/>
    <property type="match status" value="1"/>
</dbReference>
<proteinExistence type="inferred from homology"/>
<comment type="similarity">
    <text evidence="4 12 13">Belongs to the HisA/HisF family.</text>
</comment>
<keyword evidence="7 12" id="KW-0963">Cytoplasm</keyword>
<dbReference type="GO" id="GO:0005737">
    <property type="term" value="C:cytoplasm"/>
    <property type="evidence" value="ECO:0007669"/>
    <property type="project" value="UniProtKB-SubCell"/>
</dbReference>
<dbReference type="STRING" id="1302272.FC96_GL002346"/>
<keyword evidence="10 12" id="KW-0413">Isomerase</keyword>
<evidence type="ECO:0000256" key="14">
    <source>
        <dbReference type="RuleBase" id="RU003658"/>
    </source>
</evidence>
<dbReference type="Pfam" id="PF00977">
    <property type="entry name" value="His_biosynth"/>
    <property type="match status" value="1"/>
</dbReference>
<accession>A0A0R1HXP8</accession>
<feature type="active site" description="Proton acceptor" evidence="12">
    <location>
        <position position="8"/>
    </location>
</feature>
<comment type="caution">
    <text evidence="15">The sequence shown here is derived from an EMBL/GenBank/DDBJ whole genome shotgun (WGS) entry which is preliminary data.</text>
</comment>
<dbReference type="PANTHER" id="PTHR43090">
    <property type="entry name" value="1-(5-PHOSPHORIBOSYL)-5-[(5-PHOSPHORIBOSYLAMINO)METHYLIDENEAMINO] IMIDAZOLE-4-CARBOXAMIDE ISOMERASE"/>
    <property type="match status" value="1"/>
</dbReference>
<dbReference type="InterPro" id="IPR006062">
    <property type="entry name" value="His_biosynth"/>
</dbReference>
<evidence type="ECO:0000256" key="1">
    <source>
        <dbReference type="ARBA" id="ARBA00000901"/>
    </source>
</evidence>
<evidence type="ECO:0000256" key="11">
    <source>
        <dbReference type="ARBA" id="ARBA00030547"/>
    </source>
</evidence>
<dbReference type="Gene3D" id="3.20.20.70">
    <property type="entry name" value="Aldolase class I"/>
    <property type="match status" value="1"/>
</dbReference>
<dbReference type="EC" id="5.3.1.16" evidence="5 12"/>
<dbReference type="GO" id="GO:0000105">
    <property type="term" value="P:L-histidine biosynthetic process"/>
    <property type="evidence" value="ECO:0007669"/>
    <property type="project" value="UniProtKB-UniRule"/>
</dbReference>
<evidence type="ECO:0000256" key="13">
    <source>
        <dbReference type="RuleBase" id="RU003657"/>
    </source>
</evidence>
<dbReference type="InterPro" id="IPR013785">
    <property type="entry name" value="Aldolase_TIM"/>
</dbReference>
<dbReference type="InterPro" id="IPR011060">
    <property type="entry name" value="RibuloseP-bd_barrel"/>
</dbReference>
<dbReference type="HAMAP" id="MF_01014">
    <property type="entry name" value="HisA"/>
    <property type="match status" value="1"/>
</dbReference>
<evidence type="ECO:0000256" key="2">
    <source>
        <dbReference type="ARBA" id="ARBA00004496"/>
    </source>
</evidence>
<keyword evidence="16" id="KW-1185">Reference proteome</keyword>
<evidence type="ECO:0000256" key="4">
    <source>
        <dbReference type="ARBA" id="ARBA00009667"/>
    </source>
</evidence>
<evidence type="ECO:0000256" key="10">
    <source>
        <dbReference type="ARBA" id="ARBA00023235"/>
    </source>
</evidence>
<evidence type="ECO:0000256" key="12">
    <source>
        <dbReference type="HAMAP-Rule" id="MF_01014"/>
    </source>
</evidence>
<keyword evidence="8 12" id="KW-0028">Amino-acid biosynthesis</keyword>
<dbReference type="EMBL" id="AZCX01000007">
    <property type="protein sequence ID" value="KRK47623.1"/>
    <property type="molecule type" value="Genomic_DNA"/>
</dbReference>
<dbReference type="CDD" id="cd04732">
    <property type="entry name" value="HisA"/>
    <property type="match status" value="1"/>
</dbReference>
<reference evidence="15 16" key="1">
    <citation type="journal article" date="2015" name="Genome Announc.">
        <title>Expanding the biotechnology potential of lactobacilli through comparative genomics of 213 strains and associated genera.</title>
        <authorList>
            <person name="Sun Z."/>
            <person name="Harris H.M."/>
            <person name="McCann A."/>
            <person name="Guo C."/>
            <person name="Argimon S."/>
            <person name="Zhang W."/>
            <person name="Yang X."/>
            <person name="Jeffery I.B."/>
            <person name="Cooney J.C."/>
            <person name="Kagawa T.F."/>
            <person name="Liu W."/>
            <person name="Song Y."/>
            <person name="Salvetti E."/>
            <person name="Wrobel A."/>
            <person name="Rasinkangas P."/>
            <person name="Parkhill J."/>
            <person name="Rea M.C."/>
            <person name="O'Sullivan O."/>
            <person name="Ritari J."/>
            <person name="Douillard F.P."/>
            <person name="Paul Ross R."/>
            <person name="Yang R."/>
            <person name="Briner A.E."/>
            <person name="Felis G.E."/>
            <person name="de Vos W.M."/>
            <person name="Barrangou R."/>
            <person name="Klaenhammer T.R."/>
            <person name="Caufield P.W."/>
            <person name="Cui Y."/>
            <person name="Zhang H."/>
            <person name="O'Toole P.W."/>
        </authorList>
    </citation>
    <scope>NUCLEOTIDE SEQUENCE [LARGE SCALE GENOMIC DNA]</scope>
    <source>
        <strain evidence="15 16">JCM 15530</strain>
    </source>
</reference>
<feature type="active site" description="Proton donor" evidence="12">
    <location>
        <position position="130"/>
    </location>
</feature>
<dbReference type="InterPro" id="IPR006063">
    <property type="entry name" value="HisA_bact_arch"/>
</dbReference>
<dbReference type="PANTHER" id="PTHR43090:SF2">
    <property type="entry name" value="1-(5-PHOSPHORIBOSYL)-5-[(5-PHOSPHORIBOSYLAMINO)METHYLIDENEAMINO] IMIDAZOLE-4-CARBOXAMIDE ISOMERASE"/>
    <property type="match status" value="1"/>
</dbReference>
<dbReference type="InterPro" id="IPR023016">
    <property type="entry name" value="HisA/PriA"/>
</dbReference>
<dbReference type="GO" id="GO:0000162">
    <property type="term" value="P:L-tryptophan biosynthetic process"/>
    <property type="evidence" value="ECO:0007669"/>
    <property type="project" value="TreeGrafter"/>
</dbReference>
<gene>
    <name evidence="12" type="primary">hisA</name>
    <name evidence="15" type="ORF">FC96_GL002346</name>
</gene>
<protein>
    <recommendedName>
        <fullName evidence="6 12">1-(5-phosphoribosyl)-5-[(5-phosphoribosylamino)methylideneamino] imidazole-4-carboxamide isomerase</fullName>
        <ecNumber evidence="5 12">5.3.1.16</ecNumber>
    </recommendedName>
    <alternativeName>
        <fullName evidence="11 12">Phosphoribosylformimino-5-aminoimidazole carboxamide ribotide isomerase</fullName>
    </alternativeName>
</protein>
<evidence type="ECO:0000256" key="3">
    <source>
        <dbReference type="ARBA" id="ARBA00005133"/>
    </source>
</evidence>
<dbReference type="RefSeq" id="WP_056942784.1">
    <property type="nucleotide sequence ID" value="NZ_AZCX01000007.1"/>
</dbReference>
<sequence length="242" mass="25324">MEIIPAIDLKSQKSVRLYQGDFDQTTLIDADPLQQALAIQKAGLTRLHLVDLDGAKTGRPVNRTIIEQICAQTNLKVEVGGGIRTLAQVNQYLTSGVDRVILGSAALTDPTLVQTAIQQFGNDQIVIGIDGKNGRVAISGWLEESDVTMTALMTAMVAFGAVNFIVTDIEKDGTLSGPNVAQLAALQTAFPMTNIVASGGVTTKQDLAALAQAGLQAAIVGRAMATGDLPLAQLAEVAEDVS</sequence>
<comment type="pathway">
    <text evidence="3 12 14">Amino-acid biosynthesis; L-histidine biosynthesis; L-histidine from 5-phospho-alpha-D-ribose 1-diphosphate: step 4/9.</text>
</comment>
<evidence type="ECO:0000256" key="6">
    <source>
        <dbReference type="ARBA" id="ARBA00018464"/>
    </source>
</evidence>
<dbReference type="InterPro" id="IPR044524">
    <property type="entry name" value="Isoase_HisA-like"/>
</dbReference>
<evidence type="ECO:0000256" key="5">
    <source>
        <dbReference type="ARBA" id="ARBA00012550"/>
    </source>
</evidence>
<evidence type="ECO:0000256" key="9">
    <source>
        <dbReference type="ARBA" id="ARBA00023102"/>
    </source>
</evidence>
<comment type="catalytic activity">
    <reaction evidence="1 12 14">
        <text>1-(5-phospho-beta-D-ribosyl)-5-[(5-phospho-beta-D-ribosylamino)methylideneamino]imidazole-4-carboxamide = 5-[(5-phospho-1-deoxy-D-ribulos-1-ylimino)methylamino]-1-(5-phospho-beta-D-ribosyl)imidazole-4-carboxamide</text>
        <dbReference type="Rhea" id="RHEA:15469"/>
        <dbReference type="ChEBI" id="CHEBI:58435"/>
        <dbReference type="ChEBI" id="CHEBI:58525"/>
        <dbReference type="EC" id="5.3.1.16"/>
    </reaction>
</comment>
<dbReference type="GO" id="GO:0003949">
    <property type="term" value="F:1-(5-phosphoribosyl)-5-[(5-phosphoribosylamino)methylideneamino]imidazole-4-carboxamide isomerase activity"/>
    <property type="evidence" value="ECO:0007669"/>
    <property type="project" value="UniProtKB-UniRule"/>
</dbReference>
<evidence type="ECO:0000313" key="15">
    <source>
        <dbReference type="EMBL" id="KRK47623.1"/>
    </source>
</evidence>
<comment type="subcellular location">
    <subcellularLocation>
        <location evidence="2 12 14">Cytoplasm</location>
    </subcellularLocation>
</comment>
<dbReference type="UniPathway" id="UPA00031">
    <property type="reaction ID" value="UER00009"/>
</dbReference>
<dbReference type="PATRIC" id="fig|1302272.5.peg.2397"/>
<dbReference type="AlphaFoldDB" id="A0A0R1HXP8"/>
<evidence type="ECO:0000256" key="8">
    <source>
        <dbReference type="ARBA" id="ARBA00022605"/>
    </source>
</evidence>
<evidence type="ECO:0000313" key="16">
    <source>
        <dbReference type="Proteomes" id="UP000050911"/>
    </source>
</evidence>
<organism evidence="15 16">
    <name type="scientific">Secundilactobacillus kimchicus JCM 15530</name>
    <dbReference type="NCBI Taxonomy" id="1302272"/>
    <lineage>
        <taxon>Bacteria</taxon>
        <taxon>Bacillati</taxon>
        <taxon>Bacillota</taxon>
        <taxon>Bacilli</taxon>
        <taxon>Lactobacillales</taxon>
        <taxon>Lactobacillaceae</taxon>
        <taxon>Secundilactobacillus</taxon>
    </lineage>
</organism>
<dbReference type="OrthoDB" id="9807749at2"/>